<dbReference type="RefSeq" id="WP_053779817.1">
    <property type="nucleotide sequence ID" value="NZ_LITU01000036.1"/>
</dbReference>
<dbReference type="AlphaFoldDB" id="A0A0M9BSX5"/>
<dbReference type="EMBL" id="LITU01000036">
    <property type="protein sequence ID" value="KOY17686.1"/>
    <property type="molecule type" value="Genomic_DNA"/>
</dbReference>
<protein>
    <submittedName>
        <fullName evidence="1">Uncharacterized protein</fullName>
    </submittedName>
</protein>
<keyword evidence="2" id="KW-1185">Reference proteome</keyword>
<comment type="caution">
    <text evidence="1">The sequence shown here is derived from an EMBL/GenBank/DDBJ whole genome shotgun (WGS) entry which is preliminary data.</text>
</comment>
<sequence length="67" mass="7979">MIEVNILDMTAPKNNRKRMEVIITSSSSKIRSEDEMILLMKTARNRFKKSLESGRIEIINEREWKLR</sequence>
<proteinExistence type="predicted"/>
<evidence type="ECO:0000313" key="2">
    <source>
        <dbReference type="Proteomes" id="UP000037688"/>
    </source>
</evidence>
<gene>
    <name evidence="1" type="ORF">AMS66_05445</name>
</gene>
<evidence type="ECO:0000313" key="1">
    <source>
        <dbReference type="EMBL" id="KOY17686.1"/>
    </source>
</evidence>
<organism evidence="1 2">
    <name type="scientific">Paenibacillus xylanivorans</name>
    <dbReference type="NCBI Taxonomy" id="1705561"/>
    <lineage>
        <taxon>Bacteria</taxon>
        <taxon>Bacillati</taxon>
        <taxon>Bacillota</taxon>
        <taxon>Bacilli</taxon>
        <taxon>Bacillales</taxon>
        <taxon>Paenibacillaceae</taxon>
        <taxon>Paenibacillus</taxon>
    </lineage>
</organism>
<accession>A0A0M9BSX5</accession>
<dbReference type="OrthoDB" id="2647743at2"/>
<dbReference type="Proteomes" id="UP000037688">
    <property type="component" value="Unassembled WGS sequence"/>
</dbReference>
<reference evidence="1 2" key="1">
    <citation type="submission" date="2015-08" db="EMBL/GenBank/DDBJ databases">
        <title>Draft genome sequence of cellulolytic and xylanolytic Paenibacillus sp. A59, isolated from a decaying forest soil from Patagonia, Argentina.</title>
        <authorList>
            <person name="Ghio S."/>
            <person name="Caceres A.M."/>
            <person name="Talia P."/>
            <person name="Grasso D."/>
            <person name="Campos E."/>
        </authorList>
    </citation>
    <scope>NUCLEOTIDE SEQUENCE [LARGE SCALE GENOMIC DNA]</scope>
    <source>
        <strain evidence="1 2">A59</strain>
    </source>
</reference>
<dbReference type="PATRIC" id="fig|1705561.3.peg.788"/>
<name>A0A0M9BSX5_9BACL</name>